<protein>
    <submittedName>
        <fullName evidence="1">Uncharacterized protein</fullName>
    </submittedName>
</protein>
<dbReference type="EMBL" id="JPKZ01002975">
    <property type="protein sequence ID" value="KHN74066.1"/>
    <property type="molecule type" value="Genomic_DNA"/>
</dbReference>
<sequence>MPYRFPAVLLVKIYSKVDVEYHRSERPSSYAGIGQKWKPIAAGMTVSRDDSKRLQMSEV</sequence>
<dbReference type="Proteomes" id="UP000031036">
    <property type="component" value="Unassembled WGS sequence"/>
</dbReference>
<reference evidence="1 2" key="1">
    <citation type="submission" date="2014-11" db="EMBL/GenBank/DDBJ databases">
        <title>Genetic blueprint of the zoonotic pathogen Toxocara canis.</title>
        <authorList>
            <person name="Zhu X.-Q."/>
            <person name="Korhonen P.K."/>
            <person name="Cai H."/>
            <person name="Young N.D."/>
            <person name="Nejsum P."/>
            <person name="von Samson-Himmelstjerna G."/>
            <person name="Boag P.R."/>
            <person name="Tan P."/>
            <person name="Li Q."/>
            <person name="Min J."/>
            <person name="Yang Y."/>
            <person name="Wang X."/>
            <person name="Fang X."/>
            <person name="Hall R.S."/>
            <person name="Hofmann A."/>
            <person name="Sternberg P.W."/>
            <person name="Jex A.R."/>
            <person name="Gasser R.B."/>
        </authorList>
    </citation>
    <scope>NUCLEOTIDE SEQUENCE [LARGE SCALE GENOMIC DNA]</scope>
    <source>
        <strain evidence="1">PN_DK_2014</strain>
    </source>
</reference>
<keyword evidence="2" id="KW-1185">Reference proteome</keyword>
<gene>
    <name evidence="1" type="ORF">Tcan_14552</name>
</gene>
<evidence type="ECO:0000313" key="2">
    <source>
        <dbReference type="Proteomes" id="UP000031036"/>
    </source>
</evidence>
<evidence type="ECO:0000313" key="1">
    <source>
        <dbReference type="EMBL" id="KHN74066.1"/>
    </source>
</evidence>
<name>A0A0B2USQ8_TOXCA</name>
<organism evidence="1 2">
    <name type="scientific">Toxocara canis</name>
    <name type="common">Canine roundworm</name>
    <dbReference type="NCBI Taxonomy" id="6265"/>
    <lineage>
        <taxon>Eukaryota</taxon>
        <taxon>Metazoa</taxon>
        <taxon>Ecdysozoa</taxon>
        <taxon>Nematoda</taxon>
        <taxon>Chromadorea</taxon>
        <taxon>Rhabditida</taxon>
        <taxon>Spirurina</taxon>
        <taxon>Ascaridomorpha</taxon>
        <taxon>Ascaridoidea</taxon>
        <taxon>Toxocaridae</taxon>
        <taxon>Toxocara</taxon>
    </lineage>
</organism>
<comment type="caution">
    <text evidence="1">The sequence shown here is derived from an EMBL/GenBank/DDBJ whole genome shotgun (WGS) entry which is preliminary data.</text>
</comment>
<dbReference type="AlphaFoldDB" id="A0A0B2USQ8"/>
<proteinExistence type="predicted"/>
<accession>A0A0B2USQ8</accession>